<dbReference type="InterPro" id="IPR006600">
    <property type="entry name" value="HTH_CenpB_DNA-bd_dom"/>
</dbReference>
<dbReference type="InParanoid" id="A0A6J2YQ77"/>
<evidence type="ECO:0000313" key="3">
    <source>
        <dbReference type="Proteomes" id="UP000504635"/>
    </source>
</evidence>
<dbReference type="PROSITE" id="PS51253">
    <property type="entry name" value="HTH_CENPB"/>
    <property type="match status" value="1"/>
</dbReference>
<dbReference type="Pfam" id="PF03221">
    <property type="entry name" value="HTH_Tnp_Tc5"/>
    <property type="match status" value="1"/>
</dbReference>
<dbReference type="KEGG" id="soy:115890178"/>
<dbReference type="Proteomes" id="UP000504635">
    <property type="component" value="Unplaced"/>
</dbReference>
<accession>A0A6J2YQ77</accession>
<evidence type="ECO:0000256" key="1">
    <source>
        <dbReference type="ARBA" id="ARBA00023125"/>
    </source>
</evidence>
<evidence type="ECO:0000313" key="4">
    <source>
        <dbReference type="RefSeq" id="XP_030766203.1"/>
    </source>
</evidence>
<dbReference type="GO" id="GO:0003677">
    <property type="term" value="F:DNA binding"/>
    <property type="evidence" value="ECO:0007669"/>
    <property type="project" value="UniProtKB-KW"/>
</dbReference>
<evidence type="ECO:0000259" key="2">
    <source>
        <dbReference type="PROSITE" id="PS51253"/>
    </source>
</evidence>
<name>A0A6J2YQ77_SITOR</name>
<proteinExistence type="predicted"/>
<gene>
    <name evidence="4" type="primary">LOC115890178</name>
</gene>
<dbReference type="OrthoDB" id="6729311at2759"/>
<protein>
    <submittedName>
        <fullName evidence="4">Uncharacterized protein LOC115890178</fullName>
    </submittedName>
</protein>
<sequence>MPRSKSGKKREKVDAEKLTQPVEECINEGIAIREAVRRYGVSKTTLIRPIRSFKNSEAERFTYSTKMNVKQVFSRNEEESLKTYLVTAARLHYGLTRVEVRKLAYQFASTKEKRYPVIWDERKIAGKEWLRQFMSRHTDLSLRKPEATSLARSTAFNRVNVTTFFDNYKSVLSRGTFSAPYTFLLKLSVPKELNKLDR</sequence>
<reference evidence="4" key="1">
    <citation type="submission" date="2025-08" db="UniProtKB">
        <authorList>
            <consortium name="RefSeq"/>
        </authorList>
    </citation>
    <scope>IDENTIFICATION</scope>
    <source>
        <tissue evidence="4">Gonads</tissue>
    </source>
</reference>
<organism evidence="3 4">
    <name type="scientific">Sitophilus oryzae</name>
    <name type="common">Rice weevil</name>
    <name type="synonym">Curculio oryzae</name>
    <dbReference type="NCBI Taxonomy" id="7048"/>
    <lineage>
        <taxon>Eukaryota</taxon>
        <taxon>Metazoa</taxon>
        <taxon>Ecdysozoa</taxon>
        <taxon>Arthropoda</taxon>
        <taxon>Hexapoda</taxon>
        <taxon>Insecta</taxon>
        <taxon>Pterygota</taxon>
        <taxon>Neoptera</taxon>
        <taxon>Endopterygota</taxon>
        <taxon>Coleoptera</taxon>
        <taxon>Polyphaga</taxon>
        <taxon>Cucujiformia</taxon>
        <taxon>Curculionidae</taxon>
        <taxon>Dryophthorinae</taxon>
        <taxon>Sitophilus</taxon>
    </lineage>
</organism>
<keyword evidence="1" id="KW-0238">DNA-binding</keyword>
<dbReference type="GeneID" id="115890178"/>
<keyword evidence="3" id="KW-1185">Reference proteome</keyword>
<dbReference type="RefSeq" id="XP_030766203.1">
    <property type="nucleotide sequence ID" value="XM_030910343.1"/>
</dbReference>
<dbReference type="AlphaFoldDB" id="A0A6J2YQ77"/>
<feature type="domain" description="HTH CENPB-type" evidence="2">
    <location>
        <begin position="65"/>
        <end position="143"/>
    </location>
</feature>